<accession>A0A1D1VLG7</accession>
<gene>
    <name evidence="1" type="primary">RvY_11414-1</name>
    <name evidence="1" type="synonym">RvY_11414.1</name>
    <name evidence="1" type="ORF">RvY_11414</name>
</gene>
<evidence type="ECO:0000313" key="1">
    <source>
        <dbReference type="EMBL" id="GAV00588.1"/>
    </source>
</evidence>
<dbReference type="Proteomes" id="UP000186922">
    <property type="component" value="Unassembled WGS sequence"/>
</dbReference>
<protein>
    <submittedName>
        <fullName evidence="1">Uncharacterized protein</fullName>
    </submittedName>
</protein>
<reference evidence="1 2" key="1">
    <citation type="journal article" date="2016" name="Nat. Commun.">
        <title>Extremotolerant tardigrade genome and improved radiotolerance of human cultured cells by tardigrade-unique protein.</title>
        <authorList>
            <person name="Hashimoto T."/>
            <person name="Horikawa D.D."/>
            <person name="Saito Y."/>
            <person name="Kuwahara H."/>
            <person name="Kozuka-Hata H."/>
            <person name="Shin-I T."/>
            <person name="Minakuchi Y."/>
            <person name="Ohishi K."/>
            <person name="Motoyama A."/>
            <person name="Aizu T."/>
            <person name="Enomoto A."/>
            <person name="Kondo K."/>
            <person name="Tanaka S."/>
            <person name="Hara Y."/>
            <person name="Koshikawa S."/>
            <person name="Sagara H."/>
            <person name="Miura T."/>
            <person name="Yokobori S."/>
            <person name="Miyagawa K."/>
            <person name="Suzuki Y."/>
            <person name="Kubo T."/>
            <person name="Oyama M."/>
            <person name="Kohara Y."/>
            <person name="Fujiyama A."/>
            <person name="Arakawa K."/>
            <person name="Katayama T."/>
            <person name="Toyoda A."/>
            <person name="Kunieda T."/>
        </authorList>
    </citation>
    <scope>NUCLEOTIDE SEQUENCE [LARGE SCALE GENOMIC DNA]</scope>
    <source>
        <strain evidence="1 2">YOKOZUNA-1</strain>
    </source>
</reference>
<proteinExistence type="predicted"/>
<sequence>MPIHVLYLIADGYTTFSDLTRLHMSNHGPPDKRLHGQKNCLLIFVLAGSFLQLQKDRFSQEELGNSAILYNTDTVNQMLGTCHCASADPTEPSTPASNSYDGYSRVHWRHENSNKDIVGLGRTRCI</sequence>
<keyword evidence="2" id="KW-1185">Reference proteome</keyword>
<name>A0A1D1VLG7_RAMVA</name>
<comment type="caution">
    <text evidence="1">The sequence shown here is derived from an EMBL/GenBank/DDBJ whole genome shotgun (WGS) entry which is preliminary data.</text>
</comment>
<evidence type="ECO:0000313" key="2">
    <source>
        <dbReference type="Proteomes" id="UP000186922"/>
    </source>
</evidence>
<organism evidence="1 2">
    <name type="scientific">Ramazzottius varieornatus</name>
    <name type="common">Water bear</name>
    <name type="synonym">Tardigrade</name>
    <dbReference type="NCBI Taxonomy" id="947166"/>
    <lineage>
        <taxon>Eukaryota</taxon>
        <taxon>Metazoa</taxon>
        <taxon>Ecdysozoa</taxon>
        <taxon>Tardigrada</taxon>
        <taxon>Eutardigrada</taxon>
        <taxon>Parachela</taxon>
        <taxon>Hypsibioidea</taxon>
        <taxon>Ramazzottiidae</taxon>
        <taxon>Ramazzottius</taxon>
    </lineage>
</organism>
<dbReference type="EMBL" id="BDGG01000006">
    <property type="protein sequence ID" value="GAV00588.1"/>
    <property type="molecule type" value="Genomic_DNA"/>
</dbReference>
<dbReference type="AlphaFoldDB" id="A0A1D1VLG7"/>